<name>A0ABT4N091_GORRU</name>
<sequence>MRHPMTGRRDRVRAIHRALSDAGPEVVGSAHLCDAARTLTLRPPTREPAMPLHAALADRRSRYDYAPLDHDDLSSLLRWALGPQRTLPSAGGGHRLSMHPSAGGLASTTAYPVVLRHIDGIDEGMYQFDRDAHQLLLRREGDVRDALTRCLVQPEFAERTPVIIVIVGELEATLVKYSERHYRTLHVDAGLAVANLYLVATAFDLACCAISGFYDNQLADALSLNDSQIPLVAVAVGARRQVGEQR</sequence>
<evidence type="ECO:0000313" key="2">
    <source>
        <dbReference type="EMBL" id="MCZ4551362.1"/>
    </source>
</evidence>
<dbReference type="Gene3D" id="3.40.109.10">
    <property type="entry name" value="NADH Oxidase"/>
    <property type="match status" value="1"/>
</dbReference>
<protein>
    <submittedName>
        <fullName evidence="2">SagB family peptide dehydrogenase</fullName>
    </submittedName>
</protein>
<gene>
    <name evidence="2" type="ORF">O4213_15330</name>
</gene>
<dbReference type="InterPro" id="IPR020051">
    <property type="entry name" value="SagB-type_dehydrogenase"/>
</dbReference>
<dbReference type="InterPro" id="IPR029479">
    <property type="entry name" value="Nitroreductase"/>
</dbReference>
<accession>A0ABT4N091</accession>
<dbReference type="PANTHER" id="PTHR43745:SF2">
    <property type="entry name" value="NITROREDUCTASE MJ1384-RELATED"/>
    <property type="match status" value="1"/>
</dbReference>
<feature type="domain" description="Nitroreductase" evidence="1">
    <location>
        <begin position="60"/>
        <end position="237"/>
    </location>
</feature>
<evidence type="ECO:0000313" key="3">
    <source>
        <dbReference type="Proteomes" id="UP001067235"/>
    </source>
</evidence>
<dbReference type="EMBL" id="JAPWIE010000004">
    <property type="protein sequence ID" value="MCZ4551362.1"/>
    <property type="molecule type" value="Genomic_DNA"/>
</dbReference>
<dbReference type="InterPro" id="IPR000415">
    <property type="entry name" value="Nitroreductase-like"/>
</dbReference>
<dbReference type="RefSeq" id="WP_301572162.1">
    <property type="nucleotide sequence ID" value="NZ_JAPWIE010000004.1"/>
</dbReference>
<dbReference type="CDD" id="cd02142">
    <property type="entry name" value="McbC_SagB-like_oxidoreductase"/>
    <property type="match status" value="1"/>
</dbReference>
<evidence type="ECO:0000259" key="1">
    <source>
        <dbReference type="Pfam" id="PF00881"/>
    </source>
</evidence>
<dbReference type="SUPFAM" id="SSF55469">
    <property type="entry name" value="FMN-dependent nitroreductase-like"/>
    <property type="match status" value="1"/>
</dbReference>
<organism evidence="2 3">
    <name type="scientific">Gordonia rubripertincta</name>
    <name type="common">Rhodococcus corallinus</name>
    <dbReference type="NCBI Taxonomy" id="36822"/>
    <lineage>
        <taxon>Bacteria</taxon>
        <taxon>Bacillati</taxon>
        <taxon>Actinomycetota</taxon>
        <taxon>Actinomycetes</taxon>
        <taxon>Mycobacteriales</taxon>
        <taxon>Gordoniaceae</taxon>
        <taxon>Gordonia</taxon>
    </lineage>
</organism>
<dbReference type="NCBIfam" id="TIGR03605">
    <property type="entry name" value="antibiot_sagB"/>
    <property type="match status" value="1"/>
</dbReference>
<dbReference type="Pfam" id="PF00881">
    <property type="entry name" value="Nitroreductase"/>
    <property type="match status" value="1"/>
</dbReference>
<dbReference type="InterPro" id="IPR052544">
    <property type="entry name" value="Bacteriocin_Proc_Enz"/>
</dbReference>
<proteinExistence type="predicted"/>
<comment type="caution">
    <text evidence="2">The sequence shown here is derived from an EMBL/GenBank/DDBJ whole genome shotgun (WGS) entry which is preliminary data.</text>
</comment>
<dbReference type="Proteomes" id="UP001067235">
    <property type="component" value="Unassembled WGS sequence"/>
</dbReference>
<dbReference type="PANTHER" id="PTHR43745">
    <property type="entry name" value="NITROREDUCTASE MJ1384-RELATED"/>
    <property type="match status" value="1"/>
</dbReference>
<reference evidence="2" key="1">
    <citation type="submission" date="2022-12" db="EMBL/GenBank/DDBJ databases">
        <authorList>
            <person name="Krivoruchko A.V."/>
            <person name="Elkin A."/>
        </authorList>
    </citation>
    <scope>NUCLEOTIDE SEQUENCE</scope>
    <source>
        <strain evidence="2">IEGM 1388</strain>
    </source>
</reference>
<keyword evidence="3" id="KW-1185">Reference proteome</keyword>